<feature type="transmembrane region" description="Helical" evidence="17">
    <location>
        <begin position="214"/>
        <end position="234"/>
    </location>
</feature>
<evidence type="ECO:0000256" key="1">
    <source>
        <dbReference type="ARBA" id="ARBA00003257"/>
    </source>
</evidence>
<dbReference type="InterPro" id="IPR003945">
    <property type="entry name" value="NU5C-like"/>
</dbReference>
<keyword evidence="6" id="KW-0679">Respiratory chain</keyword>
<sequence length="562" mass="63455">MNIMLLWGVVLFNFFILFFMMGFYFFVYDECWIFEFKLGSFVSVGVDYVVVVDWMSVLFMSLVLLISFCVFLYSVEYMGSDVNIVRFCFLVLLFVLSMGLVIFSSNLMGILIGWDGLGITSYVLVIYYNNVRSLNAGMITFLSNRLGDIGLLMSIVWMFGFGNWNYFVYVNVMNDTNLGLVGLFIMMGCMTKSAQIPFSAWLPAAMAAPTPVSALVHSSTLVTAGVYLLVRFSVYYSFDFFSWFLLGVGILTMMMSGYCSLWEMDMSSVVALSTLSQLGFMMMILGFGSWLLAYFHLLTHALFKSLLFLCVGYIIHGYSGEQDFRSVGGLINSPVVMSGMNISLLALMGFPFLTSFYSKDVIIEMMLGGGNGLLVVFFLMVGLGLTVLYSFRLGYFSIWGFCLYNSGVDVSSGFMMEFSIVVLVLFSVFYGFFLSWWLFNIPSVIIVSVYVKLIGLIFICFGLFMCVVVIINDLWWDFGEMLFGLLGGSMWFMVGLSGNSMCRVVDECYGVFEGGWMEVIGGWGLMSVLKFMTVVLESFWSNIFMVYLFSFLLWVVVVLVIF</sequence>
<feature type="transmembrane region" description="Helical" evidence="17">
    <location>
        <begin position="516"/>
        <end position="536"/>
    </location>
</feature>
<evidence type="ECO:0000256" key="14">
    <source>
        <dbReference type="ARBA" id="ARBA00023128"/>
    </source>
</evidence>
<evidence type="ECO:0000256" key="11">
    <source>
        <dbReference type="ARBA" id="ARBA00022989"/>
    </source>
</evidence>
<evidence type="ECO:0000256" key="17">
    <source>
        <dbReference type="RuleBase" id="RU003404"/>
    </source>
</evidence>
<keyword evidence="13 17" id="KW-0830">Ubiquinone</keyword>
<comment type="function">
    <text evidence="17">Core subunit of the mitochondrial membrane respiratory chain NADH dehydrogenase (Complex I) which catalyzes electron transfer from NADH through the respiratory chain, using ubiquinone as an electron acceptor. Essential for the catalytic activity and assembly of complex I.</text>
</comment>
<feature type="domain" description="NADH:quinone oxidoreductase/Mrp antiporter transmembrane" evidence="18">
    <location>
        <begin position="104"/>
        <end position="379"/>
    </location>
</feature>
<protein>
    <recommendedName>
        <fullName evidence="4 17">NADH-ubiquinone oxidoreductase chain 5</fullName>
        <ecNumber evidence="3 17">7.1.1.2</ecNumber>
    </recommendedName>
</protein>
<dbReference type="EC" id="7.1.1.2" evidence="3 17"/>
<dbReference type="InterPro" id="IPR001516">
    <property type="entry name" value="Proton_antipo_N"/>
</dbReference>
<comment type="similarity">
    <text evidence="17">Belongs to the complex I subunit 5 family.</text>
</comment>
<comment type="function">
    <text evidence="1">Core subunit of the mitochondrial membrane respiratory chain NADH dehydrogenase (Complex I) that is believed to belong to the minimal assembly required for catalysis. Complex I functions in the transfer of electrons from NADH to the respiratory chain. The immediate electron acceptor for the enzyme is believed to be ubiquinone.</text>
</comment>
<evidence type="ECO:0000259" key="20">
    <source>
        <dbReference type="Pfam" id="PF06455"/>
    </source>
</evidence>
<dbReference type="GO" id="GO:0042773">
    <property type="term" value="P:ATP synthesis coupled electron transport"/>
    <property type="evidence" value="ECO:0007669"/>
    <property type="project" value="InterPro"/>
</dbReference>
<evidence type="ECO:0000259" key="19">
    <source>
        <dbReference type="Pfam" id="PF00662"/>
    </source>
</evidence>
<feature type="transmembrane region" description="Helical" evidence="17">
    <location>
        <begin position="330"/>
        <end position="353"/>
    </location>
</feature>
<dbReference type="Pfam" id="PF00361">
    <property type="entry name" value="Proton_antipo_M"/>
    <property type="match status" value="1"/>
</dbReference>
<geneLocation type="mitochondrion" evidence="21"/>
<dbReference type="PRINTS" id="PR01434">
    <property type="entry name" value="NADHDHGNASE5"/>
</dbReference>
<feature type="transmembrane region" description="Helical" evidence="17">
    <location>
        <begin position="48"/>
        <end position="72"/>
    </location>
</feature>
<comment type="subcellular location">
    <subcellularLocation>
        <location evidence="2">Mitochondrion inner membrane</location>
        <topology evidence="2">Multi-pass membrane protein</topology>
    </subcellularLocation>
</comment>
<feature type="transmembrane region" description="Helical" evidence="17">
    <location>
        <begin position="373"/>
        <end position="402"/>
    </location>
</feature>
<keyword evidence="14 17" id="KW-0496">Mitochondrion</keyword>
<keyword evidence="8" id="KW-0999">Mitochondrion inner membrane</keyword>
<gene>
    <name evidence="21" type="primary">nad5</name>
</gene>
<feature type="transmembrane region" description="Helical" evidence="17">
    <location>
        <begin position="478"/>
        <end position="496"/>
    </location>
</feature>
<evidence type="ECO:0000256" key="4">
    <source>
        <dbReference type="ARBA" id="ARBA00021096"/>
    </source>
</evidence>
<evidence type="ECO:0000256" key="8">
    <source>
        <dbReference type="ARBA" id="ARBA00022792"/>
    </source>
</evidence>
<dbReference type="PANTHER" id="PTHR42829">
    <property type="entry name" value="NADH-UBIQUINONE OXIDOREDUCTASE CHAIN 5"/>
    <property type="match status" value="1"/>
</dbReference>
<reference evidence="21" key="1">
    <citation type="journal article" date="2007" name="BMC Genomics">
        <title>The complete mitochondrial genome of Pseudocellus pearsei (Chelicerata: Ricinulei) and a comparison of mitochondrial gene rearrangements in Arachnida.</title>
        <authorList>
            <person name="Fahrein K."/>
            <person name="Talarico G."/>
            <person name="Braband A."/>
            <person name="Podsiadlowski L."/>
        </authorList>
    </citation>
    <scope>NUCLEOTIDE SEQUENCE</scope>
</reference>
<feature type="domain" description="NADH-Ubiquinone oxidoreductase (complex I) chain 5 N-terminal" evidence="19">
    <location>
        <begin position="46"/>
        <end position="87"/>
    </location>
</feature>
<evidence type="ECO:0000259" key="18">
    <source>
        <dbReference type="Pfam" id="PF00361"/>
    </source>
</evidence>
<evidence type="ECO:0000256" key="15">
    <source>
        <dbReference type="ARBA" id="ARBA00023136"/>
    </source>
</evidence>
<feature type="transmembrane region" description="Helical" evidence="17">
    <location>
        <begin position="445"/>
        <end position="471"/>
    </location>
</feature>
<feature type="transmembrane region" description="Helical" evidence="17">
    <location>
        <begin position="414"/>
        <end position="439"/>
    </location>
</feature>
<keyword evidence="11 17" id="KW-1133">Transmembrane helix</keyword>
<dbReference type="InterPro" id="IPR010934">
    <property type="entry name" value="NADH_DH_su5_C"/>
</dbReference>
<keyword evidence="12 17" id="KW-0520">NAD</keyword>
<keyword evidence="9" id="KW-1278">Translocase</keyword>
<dbReference type="AlphaFoldDB" id="A9LI79"/>
<evidence type="ECO:0000256" key="2">
    <source>
        <dbReference type="ARBA" id="ARBA00004448"/>
    </source>
</evidence>
<evidence type="ECO:0000256" key="6">
    <source>
        <dbReference type="ARBA" id="ARBA00022660"/>
    </source>
</evidence>
<feature type="transmembrane region" description="Helical" evidence="17">
    <location>
        <begin position="149"/>
        <end position="168"/>
    </location>
</feature>
<evidence type="ECO:0000256" key="7">
    <source>
        <dbReference type="ARBA" id="ARBA00022692"/>
    </source>
</evidence>
<feature type="domain" description="NADH dehydrogenase subunit 5 C-terminal" evidence="20">
    <location>
        <begin position="389"/>
        <end position="561"/>
    </location>
</feature>
<dbReference type="GO" id="GO:0008137">
    <property type="term" value="F:NADH dehydrogenase (ubiquinone) activity"/>
    <property type="evidence" value="ECO:0007669"/>
    <property type="project" value="UniProtKB-EC"/>
</dbReference>
<proteinExistence type="inferred from homology"/>
<evidence type="ECO:0000256" key="3">
    <source>
        <dbReference type="ARBA" id="ARBA00012944"/>
    </source>
</evidence>
<feature type="transmembrane region" description="Helical" evidence="17">
    <location>
        <begin position="5"/>
        <end position="28"/>
    </location>
</feature>
<accession>A9LI79</accession>
<comment type="catalytic activity">
    <reaction evidence="16 17">
        <text>a ubiquinone + NADH + 5 H(+)(in) = a ubiquinol + NAD(+) + 4 H(+)(out)</text>
        <dbReference type="Rhea" id="RHEA:29091"/>
        <dbReference type="Rhea" id="RHEA-COMP:9565"/>
        <dbReference type="Rhea" id="RHEA-COMP:9566"/>
        <dbReference type="ChEBI" id="CHEBI:15378"/>
        <dbReference type="ChEBI" id="CHEBI:16389"/>
        <dbReference type="ChEBI" id="CHEBI:17976"/>
        <dbReference type="ChEBI" id="CHEBI:57540"/>
        <dbReference type="ChEBI" id="CHEBI:57945"/>
        <dbReference type="EC" id="7.1.1.2"/>
    </reaction>
</comment>
<evidence type="ECO:0000256" key="13">
    <source>
        <dbReference type="ARBA" id="ARBA00023075"/>
    </source>
</evidence>
<feature type="transmembrane region" description="Helical" evidence="17">
    <location>
        <begin position="240"/>
        <end position="262"/>
    </location>
</feature>
<keyword evidence="15 17" id="KW-0472">Membrane</keyword>
<dbReference type="EMBL" id="EU024483">
    <property type="protein sequence ID" value="ABS71910.1"/>
    <property type="molecule type" value="Genomic_DNA"/>
</dbReference>
<feature type="transmembrane region" description="Helical" evidence="17">
    <location>
        <begin position="269"/>
        <end position="295"/>
    </location>
</feature>
<dbReference type="GO" id="GO:0015990">
    <property type="term" value="P:electron transport coupled proton transport"/>
    <property type="evidence" value="ECO:0007669"/>
    <property type="project" value="TreeGrafter"/>
</dbReference>
<evidence type="ECO:0000256" key="16">
    <source>
        <dbReference type="ARBA" id="ARBA00049551"/>
    </source>
</evidence>
<feature type="transmembrane region" description="Helical" evidence="17">
    <location>
        <begin position="84"/>
        <end position="103"/>
    </location>
</feature>
<dbReference type="GO" id="GO:0005743">
    <property type="term" value="C:mitochondrial inner membrane"/>
    <property type="evidence" value="ECO:0007669"/>
    <property type="project" value="UniProtKB-SubCell"/>
</dbReference>
<dbReference type="PANTHER" id="PTHR42829:SF2">
    <property type="entry name" value="NADH-UBIQUINONE OXIDOREDUCTASE CHAIN 5"/>
    <property type="match status" value="1"/>
</dbReference>
<dbReference type="Pfam" id="PF00662">
    <property type="entry name" value="Proton_antipo_N"/>
    <property type="match status" value="1"/>
</dbReference>
<dbReference type="GO" id="GO:0003954">
    <property type="term" value="F:NADH dehydrogenase activity"/>
    <property type="evidence" value="ECO:0007669"/>
    <property type="project" value="TreeGrafter"/>
</dbReference>
<name>A9LI79_9ARAC</name>
<keyword evidence="10" id="KW-0249">Electron transport</keyword>
<feature type="transmembrane region" description="Helical" evidence="17">
    <location>
        <begin position="543"/>
        <end position="561"/>
    </location>
</feature>
<feature type="transmembrane region" description="Helical" evidence="17">
    <location>
        <begin position="301"/>
        <end position="318"/>
    </location>
</feature>
<organism evidence="21">
    <name type="scientific">Pseudocellus pearsei</name>
    <dbReference type="NCBI Taxonomy" id="58148"/>
    <lineage>
        <taxon>Eukaryota</taxon>
        <taxon>Metazoa</taxon>
        <taxon>Ecdysozoa</taxon>
        <taxon>Arthropoda</taxon>
        <taxon>Chelicerata</taxon>
        <taxon>Arachnida</taxon>
        <taxon>Ricinulei</taxon>
        <taxon>Ricinoididae</taxon>
        <taxon>Pseudocellus</taxon>
    </lineage>
</organism>
<keyword evidence="5 17" id="KW-0813">Transport</keyword>
<evidence type="ECO:0000313" key="21">
    <source>
        <dbReference type="EMBL" id="ABS71910.1"/>
    </source>
</evidence>
<feature type="transmembrane region" description="Helical" evidence="17">
    <location>
        <begin position="180"/>
        <end position="202"/>
    </location>
</feature>
<evidence type="ECO:0000256" key="12">
    <source>
        <dbReference type="ARBA" id="ARBA00023027"/>
    </source>
</evidence>
<dbReference type="Pfam" id="PF06455">
    <property type="entry name" value="NADH5_C"/>
    <property type="match status" value="1"/>
</dbReference>
<dbReference type="InterPro" id="IPR001750">
    <property type="entry name" value="ND/Mrp_TM"/>
</dbReference>
<evidence type="ECO:0000256" key="5">
    <source>
        <dbReference type="ARBA" id="ARBA00022448"/>
    </source>
</evidence>
<keyword evidence="7 17" id="KW-0812">Transmembrane</keyword>
<evidence type="ECO:0000256" key="10">
    <source>
        <dbReference type="ARBA" id="ARBA00022982"/>
    </source>
</evidence>
<evidence type="ECO:0000256" key="9">
    <source>
        <dbReference type="ARBA" id="ARBA00022967"/>
    </source>
</evidence>